<feature type="zinc finger region" description="TRAF-type" evidence="4">
    <location>
        <begin position="102"/>
        <end position="155"/>
    </location>
</feature>
<dbReference type="GO" id="GO:0043122">
    <property type="term" value="P:regulation of canonical NF-kappaB signal transduction"/>
    <property type="evidence" value="ECO:0007669"/>
    <property type="project" value="TreeGrafter"/>
</dbReference>
<comment type="caution">
    <text evidence="9">The sequence shown here is derived from an EMBL/GenBank/DDBJ whole genome shotgun (WGS) entry which is preliminary data.</text>
</comment>
<dbReference type="EMBL" id="CAXITT010000507">
    <property type="protein sequence ID" value="CAL1542794.1"/>
    <property type="molecule type" value="Genomic_DNA"/>
</dbReference>
<evidence type="ECO:0000256" key="2">
    <source>
        <dbReference type="ARBA" id="ARBA00022771"/>
    </source>
</evidence>
<evidence type="ECO:0000256" key="4">
    <source>
        <dbReference type="PROSITE-ProRule" id="PRU00207"/>
    </source>
</evidence>
<dbReference type="InterPro" id="IPR013083">
    <property type="entry name" value="Znf_RING/FYVE/PHD"/>
</dbReference>
<feature type="compositionally biased region" description="Low complexity" evidence="6">
    <location>
        <begin position="573"/>
        <end position="583"/>
    </location>
</feature>
<feature type="region of interest" description="Disordered" evidence="6">
    <location>
        <begin position="189"/>
        <end position="241"/>
    </location>
</feature>
<dbReference type="AlphaFoldDB" id="A0AAV2I951"/>
<dbReference type="Pfam" id="PF13923">
    <property type="entry name" value="zf-C3HC4_2"/>
    <property type="match status" value="1"/>
</dbReference>
<evidence type="ECO:0000313" key="10">
    <source>
        <dbReference type="Proteomes" id="UP001497497"/>
    </source>
</evidence>
<reference evidence="9 10" key="1">
    <citation type="submission" date="2024-04" db="EMBL/GenBank/DDBJ databases">
        <authorList>
            <consortium name="Genoscope - CEA"/>
            <person name="William W."/>
        </authorList>
    </citation>
    <scope>NUCLEOTIDE SEQUENCE [LARGE SCALE GENOMIC DNA]</scope>
</reference>
<feature type="coiled-coil region" evidence="5">
    <location>
        <begin position="161"/>
        <end position="188"/>
    </location>
</feature>
<gene>
    <name evidence="9" type="ORF">GSLYS_00016328001</name>
</gene>
<feature type="compositionally biased region" description="Low complexity" evidence="6">
    <location>
        <begin position="209"/>
        <end position="227"/>
    </location>
</feature>
<keyword evidence="10" id="KW-1185">Reference proteome</keyword>
<feature type="compositionally biased region" description="Polar residues" evidence="6">
    <location>
        <begin position="330"/>
        <end position="349"/>
    </location>
</feature>
<evidence type="ECO:0000256" key="1">
    <source>
        <dbReference type="ARBA" id="ARBA00022723"/>
    </source>
</evidence>
<dbReference type="PROSITE" id="PS50145">
    <property type="entry name" value="ZF_TRAF"/>
    <property type="match status" value="1"/>
</dbReference>
<dbReference type="Proteomes" id="UP001497497">
    <property type="component" value="Unassembled WGS sequence"/>
</dbReference>
<feature type="compositionally biased region" description="Polar residues" evidence="6">
    <location>
        <begin position="495"/>
        <end position="504"/>
    </location>
</feature>
<sequence>MSRFDVSKFWPVPDDEFICGICMNVLDKPLETPCRHVFCAECIHKALMGQKKCPLCRKKCMKSNLKEVLPLVQNLINKLKMKCSNLHNGCLDFIQTEHYLDHLQVCKYSMVQCRFKDCSQQLLKRDLEEHETNLCSYREFLCNKGCGMLIPKTQLDSHVCIDALLLKVKDLQEENSKLQKILDETKSKVSDDKSSADSSHRNRRRFLESDYSSSDTDSLVSDTDSFSGNSRRPANSSSRLWNSDSLSSLSSTFNIGDSNSAIELDSSLTSETDERAVDENIISYFDQVEEQLPRPTEDEESYEINSSSPLVHQAFDNFLNEASPDLEATSKASNSVDNANPESSLNLTSKHVDTLPCNSGPPKEATCNNVVSPEKRPHDNDTSTQNKKTKQAKLATIYLRINAGRAGVCSVRATTSATDSLNKHESTTTTHQKNHMGHKKSKEDASVGASCSRENSSLPESTNNSSVAPHRSVEPCLTSEPDPHSSSEESKEEPTQQQVTQDSETGPGHADDFVNPPTVGPLTRPPVGPLTRRSARLQSRQRVLEDNLIPYVRVPPTAAYLLSKYGDDDSSDDASWSPSTDDG</sequence>
<evidence type="ECO:0000259" key="8">
    <source>
        <dbReference type="PROSITE" id="PS50145"/>
    </source>
</evidence>
<feature type="compositionally biased region" description="Basic and acidic residues" evidence="6">
    <location>
        <begin position="481"/>
        <end position="494"/>
    </location>
</feature>
<dbReference type="Pfam" id="PF02176">
    <property type="entry name" value="zf-TRAF"/>
    <property type="match status" value="1"/>
</dbReference>
<dbReference type="InterPro" id="IPR001841">
    <property type="entry name" value="Znf_RING"/>
</dbReference>
<keyword evidence="1 4" id="KW-0479">Metal-binding</keyword>
<feature type="compositionally biased region" description="Polar residues" evidence="6">
    <location>
        <begin position="452"/>
        <end position="467"/>
    </location>
</feature>
<evidence type="ECO:0000256" key="3">
    <source>
        <dbReference type="ARBA" id="ARBA00022833"/>
    </source>
</evidence>
<accession>A0AAV2I951</accession>
<name>A0AAV2I951_LYMST</name>
<dbReference type="PANTHER" id="PTHR10131">
    <property type="entry name" value="TNF RECEPTOR ASSOCIATED FACTOR"/>
    <property type="match status" value="1"/>
</dbReference>
<evidence type="ECO:0000256" key="5">
    <source>
        <dbReference type="SAM" id="Coils"/>
    </source>
</evidence>
<evidence type="ECO:0000259" key="7">
    <source>
        <dbReference type="PROSITE" id="PS50089"/>
    </source>
</evidence>
<dbReference type="SUPFAM" id="SSF49599">
    <property type="entry name" value="TRAF domain-like"/>
    <property type="match status" value="1"/>
</dbReference>
<keyword evidence="2 4" id="KW-0863">Zinc-finger</keyword>
<dbReference type="PROSITE" id="PS50089">
    <property type="entry name" value="ZF_RING_2"/>
    <property type="match status" value="1"/>
</dbReference>
<dbReference type="GO" id="GO:0008270">
    <property type="term" value="F:zinc ion binding"/>
    <property type="evidence" value="ECO:0007669"/>
    <property type="project" value="UniProtKB-KW"/>
</dbReference>
<dbReference type="InterPro" id="IPR017907">
    <property type="entry name" value="Znf_RING_CS"/>
</dbReference>
<dbReference type="PROSITE" id="PS00518">
    <property type="entry name" value="ZF_RING_1"/>
    <property type="match status" value="1"/>
</dbReference>
<evidence type="ECO:0000313" key="9">
    <source>
        <dbReference type="EMBL" id="CAL1542794.1"/>
    </source>
</evidence>
<feature type="region of interest" description="Disordered" evidence="6">
    <location>
        <begin position="327"/>
        <end position="391"/>
    </location>
</feature>
<dbReference type="Gene3D" id="3.30.40.10">
    <property type="entry name" value="Zinc/RING finger domain, C3HC4 (zinc finger)"/>
    <property type="match status" value="2"/>
</dbReference>
<feature type="region of interest" description="Disordered" evidence="6">
    <location>
        <begin position="414"/>
        <end position="583"/>
    </location>
</feature>
<feature type="domain" description="RING-type" evidence="7">
    <location>
        <begin position="19"/>
        <end position="57"/>
    </location>
</feature>
<dbReference type="SUPFAM" id="SSF57850">
    <property type="entry name" value="RING/U-box"/>
    <property type="match status" value="1"/>
</dbReference>
<feature type="compositionally biased region" description="Basic and acidic residues" evidence="6">
    <location>
        <begin position="189"/>
        <end position="208"/>
    </location>
</feature>
<evidence type="ECO:0000256" key="6">
    <source>
        <dbReference type="SAM" id="MobiDB-lite"/>
    </source>
</evidence>
<feature type="domain" description="TRAF-type" evidence="8">
    <location>
        <begin position="102"/>
        <end position="155"/>
    </location>
</feature>
<keyword evidence="3 4" id="KW-0862">Zinc</keyword>
<organism evidence="9 10">
    <name type="scientific">Lymnaea stagnalis</name>
    <name type="common">Great pond snail</name>
    <name type="synonym">Helix stagnalis</name>
    <dbReference type="NCBI Taxonomy" id="6523"/>
    <lineage>
        <taxon>Eukaryota</taxon>
        <taxon>Metazoa</taxon>
        <taxon>Spiralia</taxon>
        <taxon>Lophotrochozoa</taxon>
        <taxon>Mollusca</taxon>
        <taxon>Gastropoda</taxon>
        <taxon>Heterobranchia</taxon>
        <taxon>Euthyneura</taxon>
        <taxon>Panpulmonata</taxon>
        <taxon>Hygrophila</taxon>
        <taxon>Lymnaeoidea</taxon>
        <taxon>Lymnaeidae</taxon>
        <taxon>Lymnaea</taxon>
    </lineage>
</organism>
<proteinExistence type="predicted"/>
<protein>
    <submittedName>
        <fullName evidence="9">Uncharacterized protein</fullName>
    </submittedName>
</protein>
<keyword evidence="5" id="KW-0175">Coiled coil</keyword>
<dbReference type="PANTHER" id="PTHR10131:SF157">
    <property type="entry name" value="RECEPTOR-ASSOCIATED FACTOR, PUTATIVE-RELATED"/>
    <property type="match status" value="1"/>
</dbReference>
<dbReference type="InterPro" id="IPR001293">
    <property type="entry name" value="Znf_TRAF"/>
</dbReference>
<dbReference type="SMART" id="SM00184">
    <property type="entry name" value="RING"/>
    <property type="match status" value="1"/>
</dbReference>